<protein>
    <submittedName>
        <fullName evidence="1">Uncharacterized protein</fullName>
    </submittedName>
</protein>
<dbReference type="InterPro" id="IPR029069">
    <property type="entry name" value="HotDog_dom_sf"/>
</dbReference>
<accession>A0A6J4M8S5</accession>
<evidence type="ECO:0000313" key="1">
    <source>
        <dbReference type="EMBL" id="CAA9353019.1"/>
    </source>
</evidence>
<feature type="non-terminal residue" evidence="1">
    <location>
        <position position="74"/>
    </location>
</feature>
<sequence>MVHRTPIQMRFSDTDALGHINNGSFAIYAETARLQLMRELGESFRSLILAHLAIDFRRQVMFGEAVEVETEVVK</sequence>
<dbReference type="SUPFAM" id="SSF54637">
    <property type="entry name" value="Thioesterase/thiol ester dehydrase-isomerase"/>
    <property type="match status" value="1"/>
</dbReference>
<proteinExistence type="predicted"/>
<reference evidence="1" key="1">
    <citation type="submission" date="2020-02" db="EMBL/GenBank/DDBJ databases">
        <authorList>
            <person name="Meier V. D."/>
        </authorList>
    </citation>
    <scope>NUCLEOTIDE SEQUENCE</scope>
    <source>
        <strain evidence="1">AVDCRST_MAG40</strain>
    </source>
</reference>
<organism evidence="1">
    <name type="scientific">uncultured Gemmatimonadaceae bacterium</name>
    <dbReference type="NCBI Taxonomy" id="246130"/>
    <lineage>
        <taxon>Bacteria</taxon>
        <taxon>Pseudomonadati</taxon>
        <taxon>Gemmatimonadota</taxon>
        <taxon>Gemmatimonadia</taxon>
        <taxon>Gemmatimonadales</taxon>
        <taxon>Gemmatimonadaceae</taxon>
        <taxon>environmental samples</taxon>
    </lineage>
</organism>
<name>A0A6J4M8S5_9BACT</name>
<dbReference type="EMBL" id="CADCTX010000823">
    <property type="protein sequence ID" value="CAA9353019.1"/>
    <property type="molecule type" value="Genomic_DNA"/>
</dbReference>
<dbReference type="Gene3D" id="3.10.129.10">
    <property type="entry name" value="Hotdog Thioesterase"/>
    <property type="match status" value="1"/>
</dbReference>
<dbReference type="Pfam" id="PF13279">
    <property type="entry name" value="4HBT_2"/>
    <property type="match status" value="1"/>
</dbReference>
<dbReference type="AlphaFoldDB" id="A0A6J4M8S5"/>
<dbReference type="CDD" id="cd00586">
    <property type="entry name" value="4HBT"/>
    <property type="match status" value="1"/>
</dbReference>
<gene>
    <name evidence="1" type="ORF">AVDCRST_MAG40-3005</name>
</gene>